<accession>A0ACC2DCL4</accession>
<protein>
    <submittedName>
        <fullName evidence="1">Uncharacterized protein</fullName>
    </submittedName>
</protein>
<dbReference type="Proteomes" id="UP001162992">
    <property type="component" value="Chromosome 6"/>
</dbReference>
<reference evidence="2" key="1">
    <citation type="journal article" date="2024" name="Proc. Natl. Acad. Sci. U.S.A.">
        <title>Extraordinary preservation of gene collinearity over three hundred million years revealed in homosporous lycophytes.</title>
        <authorList>
            <person name="Li C."/>
            <person name="Wickell D."/>
            <person name="Kuo L.Y."/>
            <person name="Chen X."/>
            <person name="Nie B."/>
            <person name="Liao X."/>
            <person name="Peng D."/>
            <person name="Ji J."/>
            <person name="Jenkins J."/>
            <person name="Williams M."/>
            <person name="Shu S."/>
            <person name="Plott C."/>
            <person name="Barry K."/>
            <person name="Rajasekar S."/>
            <person name="Grimwood J."/>
            <person name="Han X."/>
            <person name="Sun S."/>
            <person name="Hou Z."/>
            <person name="He W."/>
            <person name="Dai G."/>
            <person name="Sun C."/>
            <person name="Schmutz J."/>
            <person name="Leebens-Mack J.H."/>
            <person name="Li F.W."/>
            <person name="Wang L."/>
        </authorList>
    </citation>
    <scope>NUCLEOTIDE SEQUENCE [LARGE SCALE GENOMIC DNA]</scope>
    <source>
        <strain evidence="2">cv. PW_Plant_1</strain>
    </source>
</reference>
<name>A0ACC2DCL4_DIPCM</name>
<proteinExistence type="predicted"/>
<evidence type="ECO:0000313" key="1">
    <source>
        <dbReference type="EMBL" id="KAJ7552030.1"/>
    </source>
</evidence>
<evidence type="ECO:0000313" key="2">
    <source>
        <dbReference type="Proteomes" id="UP001162992"/>
    </source>
</evidence>
<sequence>MTDLPNYQSPLQQEQHQHYLGQLDNNQPVMDELLLEQIFSLPAWSDVGGGLGKVPLDYHASGSEANPGLELSGAHKLYTMSLLPSVLPPGAFSEQGLGSQEREKEEIVENLHLRGSTQYCNGDRDFVSRIQRQHEIQVSKHSPVGRPVGSLSFNDSRTLNLVSRTIGSSQGGSGVHPVSPLPPLRLMNSGTGSLLFRSSSSMVSNGSPLPVLTPGSSNLQSPAMLSHSPSGRSSGSEGSAGARDCQSPPPLAPTFHQSYVGGTSPLPFALGQSKTETLLVTGEVSSGEAQFLGKRSRNEEALLKEPISNQGRDGLFNTLAGGQVGLPHLGRTNGQPLSQENLPAIQGVVSPSYGNGAAAAQAQSSGQAVPATAIINGVRPRVRARRGQATDPHSIAERLRRERIAERMKSLQELVPNSNKTDKASMLDEIIDYVKFLQLQVKVLSMSRLGGAGAVAQVIADLPSEGPSNLLAATLGRSSGASGTSPDGIALTEHQVARLMEEDMGTAMQYLQSKGLCLMPISLASAISSTGARSNGINQGVLGVTCDDKERSQAHAVAYSMSNGLAMAGRTGSFTGGVGGDGRINDIDSVTKAGSDGIRQANLGGTEVNLEEKAHAFEDAKDSKLPKNGFKSTEEIQRQSQQ</sequence>
<organism evidence="1 2">
    <name type="scientific">Diphasiastrum complanatum</name>
    <name type="common">Issler's clubmoss</name>
    <name type="synonym">Lycopodium complanatum</name>
    <dbReference type="NCBI Taxonomy" id="34168"/>
    <lineage>
        <taxon>Eukaryota</taxon>
        <taxon>Viridiplantae</taxon>
        <taxon>Streptophyta</taxon>
        <taxon>Embryophyta</taxon>
        <taxon>Tracheophyta</taxon>
        <taxon>Lycopodiopsida</taxon>
        <taxon>Lycopodiales</taxon>
        <taxon>Lycopodiaceae</taxon>
        <taxon>Lycopodioideae</taxon>
        <taxon>Diphasiastrum</taxon>
    </lineage>
</organism>
<keyword evidence="2" id="KW-1185">Reference proteome</keyword>
<gene>
    <name evidence="1" type="ORF">O6H91_06G039400</name>
</gene>
<dbReference type="EMBL" id="CM055097">
    <property type="protein sequence ID" value="KAJ7552030.1"/>
    <property type="molecule type" value="Genomic_DNA"/>
</dbReference>
<comment type="caution">
    <text evidence="1">The sequence shown here is derived from an EMBL/GenBank/DDBJ whole genome shotgun (WGS) entry which is preliminary data.</text>
</comment>